<sequence length="92" mass="10481">MNQEDVKFRFDVLEVSKSDSGYMITVHVQVRWLKEVVYEGPVEISMNDIGIFPSPAHIAAATPYKGVRGKLGAELKRYIKIQKKFIPELAEE</sequence>
<evidence type="ECO:0000313" key="1">
    <source>
        <dbReference type="EMBL" id="MFD2913810.1"/>
    </source>
</evidence>
<name>A0ABW5ZMW8_9BACL</name>
<dbReference type="RefSeq" id="WP_204730220.1">
    <property type="nucleotide sequence ID" value="NZ_JAFBDK010000015.1"/>
</dbReference>
<evidence type="ECO:0000313" key="2">
    <source>
        <dbReference type="Proteomes" id="UP001597561"/>
    </source>
</evidence>
<keyword evidence="2" id="KW-1185">Reference proteome</keyword>
<gene>
    <name evidence="1" type="ORF">ACFS5P_18120</name>
</gene>
<proteinExistence type="predicted"/>
<dbReference type="Proteomes" id="UP001597561">
    <property type="component" value="Unassembled WGS sequence"/>
</dbReference>
<protein>
    <submittedName>
        <fullName evidence="1">Uncharacterized protein</fullName>
    </submittedName>
</protein>
<comment type="caution">
    <text evidence="1">The sequence shown here is derived from an EMBL/GenBank/DDBJ whole genome shotgun (WGS) entry which is preliminary data.</text>
</comment>
<organism evidence="1 2">
    <name type="scientific">Jeotgalibacillus terrae</name>
    <dbReference type="NCBI Taxonomy" id="587735"/>
    <lineage>
        <taxon>Bacteria</taxon>
        <taxon>Bacillati</taxon>
        <taxon>Bacillota</taxon>
        <taxon>Bacilli</taxon>
        <taxon>Bacillales</taxon>
        <taxon>Caryophanaceae</taxon>
        <taxon>Jeotgalibacillus</taxon>
    </lineage>
</organism>
<dbReference type="EMBL" id="JBHUPG010000037">
    <property type="protein sequence ID" value="MFD2913810.1"/>
    <property type="molecule type" value="Genomic_DNA"/>
</dbReference>
<accession>A0ABW5ZMW8</accession>
<reference evidence="2" key="1">
    <citation type="journal article" date="2019" name="Int. J. Syst. Evol. Microbiol.">
        <title>The Global Catalogue of Microorganisms (GCM) 10K type strain sequencing project: providing services to taxonomists for standard genome sequencing and annotation.</title>
        <authorList>
            <consortium name="The Broad Institute Genomics Platform"/>
            <consortium name="The Broad Institute Genome Sequencing Center for Infectious Disease"/>
            <person name="Wu L."/>
            <person name="Ma J."/>
        </authorList>
    </citation>
    <scope>NUCLEOTIDE SEQUENCE [LARGE SCALE GENOMIC DNA]</scope>
    <source>
        <strain evidence="2">KCTC 13528</strain>
    </source>
</reference>